<dbReference type="InterPro" id="IPR052940">
    <property type="entry name" value="Carb_Esterase_6"/>
</dbReference>
<evidence type="ECO:0000256" key="1">
    <source>
        <dbReference type="ARBA" id="ARBA00022801"/>
    </source>
</evidence>
<evidence type="ECO:0000256" key="2">
    <source>
        <dbReference type="SAM" id="SignalP"/>
    </source>
</evidence>
<dbReference type="Pfam" id="PF03629">
    <property type="entry name" value="SASA"/>
    <property type="match status" value="1"/>
</dbReference>
<dbReference type="InterPro" id="IPR036514">
    <property type="entry name" value="SGNH_hydro_sf"/>
</dbReference>
<evidence type="ECO:0000259" key="3">
    <source>
        <dbReference type="Pfam" id="PF03629"/>
    </source>
</evidence>
<organism evidence="4 5">
    <name type="scientific">Stieleria marina</name>
    <dbReference type="NCBI Taxonomy" id="1930275"/>
    <lineage>
        <taxon>Bacteria</taxon>
        <taxon>Pseudomonadati</taxon>
        <taxon>Planctomycetota</taxon>
        <taxon>Planctomycetia</taxon>
        <taxon>Pirellulales</taxon>
        <taxon>Pirellulaceae</taxon>
        <taxon>Stieleria</taxon>
    </lineage>
</organism>
<accession>A0A517P2Z6</accession>
<feature type="chain" id="PRO_5022033128" description="Sialate O-acetylesterase domain-containing protein" evidence="2">
    <location>
        <begin position="21"/>
        <end position="300"/>
    </location>
</feature>
<dbReference type="PANTHER" id="PTHR31988">
    <property type="entry name" value="ESTERASE, PUTATIVE (DUF303)-RELATED"/>
    <property type="match status" value="1"/>
</dbReference>
<dbReference type="GO" id="GO:0016788">
    <property type="term" value="F:hydrolase activity, acting on ester bonds"/>
    <property type="evidence" value="ECO:0007669"/>
    <property type="project" value="UniProtKB-ARBA"/>
</dbReference>
<dbReference type="Gene3D" id="3.40.50.1110">
    <property type="entry name" value="SGNH hydrolase"/>
    <property type="match status" value="1"/>
</dbReference>
<dbReference type="RefSeq" id="WP_145421548.1">
    <property type="nucleotide sequence ID" value="NZ_CP036526.1"/>
</dbReference>
<dbReference type="OrthoDB" id="9795554at2"/>
<dbReference type="PANTHER" id="PTHR31988:SF19">
    <property type="entry name" value="9-O-ACETYL-N-ACETYLNEURAMINIC ACID DEACETYLASE-RELATED"/>
    <property type="match status" value="1"/>
</dbReference>
<keyword evidence="1" id="KW-0378">Hydrolase</keyword>
<evidence type="ECO:0000313" key="5">
    <source>
        <dbReference type="Proteomes" id="UP000319817"/>
    </source>
</evidence>
<proteinExistence type="predicted"/>
<dbReference type="SUPFAM" id="SSF52266">
    <property type="entry name" value="SGNH hydrolase"/>
    <property type="match status" value="1"/>
</dbReference>
<gene>
    <name evidence="4" type="ORF">K239x_57690</name>
</gene>
<evidence type="ECO:0000313" key="4">
    <source>
        <dbReference type="EMBL" id="QDT13749.1"/>
    </source>
</evidence>
<dbReference type="EMBL" id="CP036526">
    <property type="protein sequence ID" value="QDT13749.1"/>
    <property type="molecule type" value="Genomic_DNA"/>
</dbReference>
<protein>
    <recommendedName>
        <fullName evidence="3">Sialate O-acetylesterase domain-containing protein</fullName>
    </recommendedName>
</protein>
<dbReference type="InterPro" id="IPR005181">
    <property type="entry name" value="SASA"/>
</dbReference>
<name>A0A517P2Z6_9BACT</name>
<sequence precursor="true">MRGFFLIALLATTFPRLLFAAEANAAEPIDMFIVAGQSNAVGVDAPASELTKQPIDDSILIWWRTGDPPPDKHDSISDGWQTLRAQPKGDPILPRDNKTRQWGNYAQADGGFGPEIGFARTVAAKRPTPVAIIKVAFSGTHVEGDWDPQAEPTNEFDWRDSQGACYRQLIDEYGRAIEGLQSRGFTPTARAMIWVQGESDANSTMAPRYEANLREMVGALRSDIATPGMMLVLGVNTEFSRGKNKFVPKIVASQKKLATQEESIIYVDTEGATTFNAAHFDAAGTIDVGERFAKAWLSSQ</sequence>
<feature type="domain" description="Sialate O-acetylesterase" evidence="3">
    <location>
        <begin position="30"/>
        <end position="297"/>
    </location>
</feature>
<dbReference type="Proteomes" id="UP000319817">
    <property type="component" value="Chromosome"/>
</dbReference>
<feature type="signal peptide" evidence="2">
    <location>
        <begin position="1"/>
        <end position="20"/>
    </location>
</feature>
<keyword evidence="2" id="KW-0732">Signal</keyword>
<dbReference type="AlphaFoldDB" id="A0A517P2Z6"/>
<keyword evidence="5" id="KW-1185">Reference proteome</keyword>
<reference evidence="4 5" key="1">
    <citation type="submission" date="2019-02" db="EMBL/GenBank/DDBJ databases">
        <title>Deep-cultivation of Planctomycetes and their phenomic and genomic characterization uncovers novel biology.</title>
        <authorList>
            <person name="Wiegand S."/>
            <person name="Jogler M."/>
            <person name="Boedeker C."/>
            <person name="Pinto D."/>
            <person name="Vollmers J."/>
            <person name="Rivas-Marin E."/>
            <person name="Kohn T."/>
            <person name="Peeters S.H."/>
            <person name="Heuer A."/>
            <person name="Rast P."/>
            <person name="Oberbeckmann S."/>
            <person name="Bunk B."/>
            <person name="Jeske O."/>
            <person name="Meyerdierks A."/>
            <person name="Storesund J.E."/>
            <person name="Kallscheuer N."/>
            <person name="Luecker S."/>
            <person name="Lage O.M."/>
            <person name="Pohl T."/>
            <person name="Merkel B.J."/>
            <person name="Hornburger P."/>
            <person name="Mueller R.-W."/>
            <person name="Bruemmer F."/>
            <person name="Labrenz M."/>
            <person name="Spormann A.M."/>
            <person name="Op den Camp H."/>
            <person name="Overmann J."/>
            <person name="Amann R."/>
            <person name="Jetten M.S.M."/>
            <person name="Mascher T."/>
            <person name="Medema M.H."/>
            <person name="Devos D.P."/>
            <person name="Kaster A.-K."/>
            <person name="Ovreas L."/>
            <person name="Rohde M."/>
            <person name="Galperin M.Y."/>
            <person name="Jogler C."/>
        </authorList>
    </citation>
    <scope>NUCLEOTIDE SEQUENCE [LARGE SCALE GENOMIC DNA]</scope>
    <source>
        <strain evidence="4 5">K23_9</strain>
    </source>
</reference>